<evidence type="ECO:0000256" key="8">
    <source>
        <dbReference type="ARBA" id="ARBA00048679"/>
    </source>
</evidence>
<dbReference type="EMBL" id="LSRX01000531">
    <property type="protein sequence ID" value="OLP94742.1"/>
    <property type="molecule type" value="Genomic_DNA"/>
</dbReference>
<evidence type="ECO:0000313" key="11">
    <source>
        <dbReference type="Proteomes" id="UP000186817"/>
    </source>
</evidence>
<organism evidence="10 11">
    <name type="scientific">Symbiodinium microadriaticum</name>
    <name type="common">Dinoflagellate</name>
    <name type="synonym">Zooxanthella microadriatica</name>
    <dbReference type="NCBI Taxonomy" id="2951"/>
    <lineage>
        <taxon>Eukaryota</taxon>
        <taxon>Sar</taxon>
        <taxon>Alveolata</taxon>
        <taxon>Dinophyceae</taxon>
        <taxon>Suessiales</taxon>
        <taxon>Symbiodiniaceae</taxon>
        <taxon>Symbiodinium</taxon>
    </lineage>
</organism>
<dbReference type="GO" id="GO:0005524">
    <property type="term" value="F:ATP binding"/>
    <property type="evidence" value="ECO:0007669"/>
    <property type="project" value="UniProtKB-KW"/>
</dbReference>
<comment type="catalytic activity">
    <reaction evidence="7">
        <text>L-threonyl-[protein] + ATP = O-phospho-L-threonyl-[protein] + ADP + H(+)</text>
        <dbReference type="Rhea" id="RHEA:46608"/>
        <dbReference type="Rhea" id="RHEA-COMP:11060"/>
        <dbReference type="Rhea" id="RHEA-COMP:11605"/>
        <dbReference type="ChEBI" id="CHEBI:15378"/>
        <dbReference type="ChEBI" id="CHEBI:30013"/>
        <dbReference type="ChEBI" id="CHEBI:30616"/>
        <dbReference type="ChEBI" id="CHEBI:61977"/>
        <dbReference type="ChEBI" id="CHEBI:456216"/>
        <dbReference type="EC" id="2.7.11.1"/>
    </reaction>
</comment>
<keyword evidence="4" id="KW-0547">Nucleotide-binding</keyword>
<evidence type="ECO:0000256" key="3">
    <source>
        <dbReference type="ARBA" id="ARBA00022679"/>
    </source>
</evidence>
<dbReference type="AlphaFoldDB" id="A0A1Q9DHT2"/>
<dbReference type="InterPro" id="IPR051131">
    <property type="entry name" value="NEK_Ser/Thr_kinase_NIMA"/>
</dbReference>
<evidence type="ECO:0000256" key="5">
    <source>
        <dbReference type="ARBA" id="ARBA00022777"/>
    </source>
</evidence>
<dbReference type="SUPFAM" id="SSF56112">
    <property type="entry name" value="Protein kinase-like (PK-like)"/>
    <property type="match status" value="1"/>
</dbReference>
<dbReference type="Gene3D" id="1.10.510.10">
    <property type="entry name" value="Transferase(Phosphotransferase) domain 1"/>
    <property type="match status" value="1"/>
</dbReference>
<evidence type="ECO:0000256" key="7">
    <source>
        <dbReference type="ARBA" id="ARBA00047899"/>
    </source>
</evidence>
<evidence type="ECO:0000256" key="2">
    <source>
        <dbReference type="ARBA" id="ARBA00022527"/>
    </source>
</evidence>
<dbReference type="SMART" id="SM00220">
    <property type="entry name" value="S_TKc"/>
    <property type="match status" value="1"/>
</dbReference>
<keyword evidence="5 10" id="KW-0418">Kinase</keyword>
<dbReference type="InterPro" id="IPR000719">
    <property type="entry name" value="Prot_kinase_dom"/>
</dbReference>
<gene>
    <name evidence="10" type="primary">NEK5</name>
    <name evidence="10" type="ORF">AK812_SmicGene23223</name>
</gene>
<reference evidence="10 11" key="1">
    <citation type="submission" date="2016-02" db="EMBL/GenBank/DDBJ databases">
        <title>Genome analysis of coral dinoflagellate symbionts highlights evolutionary adaptations to a symbiotic lifestyle.</title>
        <authorList>
            <person name="Aranda M."/>
            <person name="Li Y."/>
            <person name="Liew Y.J."/>
            <person name="Baumgarten S."/>
            <person name="Simakov O."/>
            <person name="Wilson M."/>
            <person name="Piel J."/>
            <person name="Ashoor H."/>
            <person name="Bougouffa S."/>
            <person name="Bajic V.B."/>
            <person name="Ryu T."/>
            <person name="Ravasi T."/>
            <person name="Bayer T."/>
            <person name="Micklem G."/>
            <person name="Kim H."/>
            <person name="Bhak J."/>
            <person name="Lajeunesse T.C."/>
            <person name="Voolstra C.R."/>
        </authorList>
    </citation>
    <scope>NUCLEOTIDE SEQUENCE [LARGE SCALE GENOMIC DNA]</scope>
    <source>
        <strain evidence="10 11">CCMP2467</strain>
    </source>
</reference>
<evidence type="ECO:0000256" key="1">
    <source>
        <dbReference type="ARBA" id="ARBA00012513"/>
    </source>
</evidence>
<keyword evidence="3" id="KW-0808">Transferase</keyword>
<dbReference type="OrthoDB" id="424326at2759"/>
<protein>
    <recommendedName>
        <fullName evidence="1">non-specific serine/threonine protein kinase</fullName>
        <ecNumber evidence="1">2.7.11.1</ecNumber>
    </recommendedName>
</protein>
<dbReference type="InterPro" id="IPR011009">
    <property type="entry name" value="Kinase-like_dom_sf"/>
</dbReference>
<dbReference type="GO" id="GO:0004674">
    <property type="term" value="F:protein serine/threonine kinase activity"/>
    <property type="evidence" value="ECO:0007669"/>
    <property type="project" value="UniProtKB-KW"/>
</dbReference>
<dbReference type="Pfam" id="PF00069">
    <property type="entry name" value="Pkinase"/>
    <property type="match status" value="1"/>
</dbReference>
<comment type="catalytic activity">
    <reaction evidence="8">
        <text>L-seryl-[protein] + ATP = O-phospho-L-seryl-[protein] + ADP + H(+)</text>
        <dbReference type="Rhea" id="RHEA:17989"/>
        <dbReference type="Rhea" id="RHEA-COMP:9863"/>
        <dbReference type="Rhea" id="RHEA-COMP:11604"/>
        <dbReference type="ChEBI" id="CHEBI:15378"/>
        <dbReference type="ChEBI" id="CHEBI:29999"/>
        <dbReference type="ChEBI" id="CHEBI:30616"/>
        <dbReference type="ChEBI" id="CHEBI:83421"/>
        <dbReference type="ChEBI" id="CHEBI:456216"/>
        <dbReference type="EC" id="2.7.11.1"/>
    </reaction>
</comment>
<dbReference type="PANTHER" id="PTHR44899">
    <property type="entry name" value="CAMK FAMILY PROTEIN KINASE"/>
    <property type="match status" value="1"/>
</dbReference>
<evidence type="ECO:0000313" key="10">
    <source>
        <dbReference type="EMBL" id="OLP94742.1"/>
    </source>
</evidence>
<accession>A0A1Q9DHT2</accession>
<dbReference type="PANTHER" id="PTHR44899:SF3">
    <property type="entry name" value="SERINE_THREONINE-PROTEIN KINASE NEK1"/>
    <property type="match status" value="1"/>
</dbReference>
<keyword evidence="6" id="KW-0067">ATP-binding</keyword>
<keyword evidence="2" id="KW-0723">Serine/threonine-protein kinase</keyword>
<comment type="caution">
    <text evidence="10">The sequence shown here is derived from an EMBL/GenBank/DDBJ whole genome shotgun (WGS) entry which is preliminary data.</text>
</comment>
<proteinExistence type="predicted"/>
<dbReference type="EC" id="2.7.11.1" evidence="1"/>
<evidence type="ECO:0000256" key="4">
    <source>
        <dbReference type="ARBA" id="ARBA00022741"/>
    </source>
</evidence>
<keyword evidence="11" id="KW-1185">Reference proteome</keyword>
<dbReference type="PROSITE" id="PS50011">
    <property type="entry name" value="PROTEIN_KINASE_DOM"/>
    <property type="match status" value="1"/>
</dbReference>
<sequence length="174" mass="19580">MQVSSKNNTPGEPALRERIAASGGWQVTKQLGRGQYGTAYLVSWDEEKCGEERKGQYKDGDQAVAKVVGLEFLPEKEHNFAFQEVELMRALRHPHIVALRDHFLTEASLELVIVMEFCDSGDLRGEVKRRTQAKPPNLLPEATIMTWFVQMTLALNYMPPQIAVMHLPSTGSKL</sequence>
<feature type="domain" description="Protein kinase" evidence="9">
    <location>
        <begin position="25"/>
        <end position="174"/>
    </location>
</feature>
<name>A0A1Q9DHT2_SYMMI</name>
<dbReference type="Proteomes" id="UP000186817">
    <property type="component" value="Unassembled WGS sequence"/>
</dbReference>
<evidence type="ECO:0000259" key="9">
    <source>
        <dbReference type="PROSITE" id="PS50011"/>
    </source>
</evidence>
<evidence type="ECO:0000256" key="6">
    <source>
        <dbReference type="ARBA" id="ARBA00022840"/>
    </source>
</evidence>